<gene>
    <name evidence="3" type="ORF">BDP27DRAFT_1310825</name>
</gene>
<dbReference type="InterPro" id="IPR007320">
    <property type="entry name" value="PDCD2_C"/>
</dbReference>
<dbReference type="Pfam" id="PF04194">
    <property type="entry name" value="PDCD2_C"/>
    <property type="match status" value="1"/>
</dbReference>
<feature type="domain" description="Programmed cell death protein 2 C-terminal" evidence="2">
    <location>
        <begin position="291"/>
        <end position="454"/>
    </location>
</feature>
<dbReference type="GO" id="GO:0030490">
    <property type="term" value="P:maturation of SSU-rRNA"/>
    <property type="evidence" value="ECO:0007669"/>
    <property type="project" value="TreeGrafter"/>
</dbReference>
<evidence type="ECO:0000259" key="2">
    <source>
        <dbReference type="Pfam" id="PF04194"/>
    </source>
</evidence>
<dbReference type="PANTHER" id="PTHR47524:SF1">
    <property type="entry name" value="20S RRNA ACCUMULATION PROTEIN 4"/>
    <property type="match status" value="1"/>
</dbReference>
<feature type="compositionally biased region" description="Polar residues" evidence="1">
    <location>
        <begin position="153"/>
        <end position="166"/>
    </location>
</feature>
<feature type="region of interest" description="Disordered" evidence="1">
    <location>
        <begin position="1"/>
        <end position="24"/>
    </location>
</feature>
<accession>A0A9P5Q9R0</accession>
<evidence type="ECO:0000313" key="4">
    <source>
        <dbReference type="Proteomes" id="UP000772434"/>
    </source>
</evidence>
<dbReference type="AlphaFoldDB" id="A0A9P5Q9R0"/>
<dbReference type="GO" id="GO:0005737">
    <property type="term" value="C:cytoplasm"/>
    <property type="evidence" value="ECO:0007669"/>
    <property type="project" value="InterPro"/>
</dbReference>
<dbReference type="Proteomes" id="UP000772434">
    <property type="component" value="Unassembled WGS sequence"/>
</dbReference>
<comment type="caution">
    <text evidence="3">The sequence shown here is derived from an EMBL/GenBank/DDBJ whole genome shotgun (WGS) entry which is preliminary data.</text>
</comment>
<feature type="compositionally biased region" description="Low complexity" evidence="1">
    <location>
        <begin position="141"/>
        <end position="152"/>
    </location>
</feature>
<dbReference type="EMBL" id="JADNRY010000002">
    <property type="protein sequence ID" value="KAF9078128.1"/>
    <property type="molecule type" value="Genomic_DNA"/>
</dbReference>
<dbReference type="PANTHER" id="PTHR47524">
    <property type="entry name" value="20S RRNA ACCUMULATION PROTEIN 4"/>
    <property type="match status" value="1"/>
</dbReference>
<evidence type="ECO:0000256" key="1">
    <source>
        <dbReference type="SAM" id="MobiDB-lite"/>
    </source>
</evidence>
<feature type="region of interest" description="Disordered" evidence="1">
    <location>
        <begin position="132"/>
        <end position="217"/>
    </location>
</feature>
<sequence length="460" mass="50569">MAPQDDEDWSDSDEEVGSEAETSVLLGVPDGSITSVTELADAAVSRIGGHPAFLPANEPPISSSQCKICSFPMELLVQMWCPFENSPMDRALYVWGCANPGCQRKDGSVRAWRGLRYNEKYAAKLEVKLSHKRQQEEARQRAAQQAEQAKQASKSNPFSLNPSPATHNPFGLGAQIFGDAPPTTGTDEAPPNQGLCLDSGNQDADDSDTESTTSNESLLTAMTKTTLEESPWKAAPAYSPLYLSTALEYLPPQPKSKIPPGAQVVSERGADEGGKDISWAFEPFENSLEVDQVFERFTKRVGYEGEQCIRYELNGTPLPFASDKIFQSLFPIPSTDPLPITKPDFKVVLPQKRVYAPASAFVSSCPSCNGKRVFECQLMPNLINVLRDVEKNSVKKLSDEERRAAIQKALKGDLEKGMEWGTCLIFSCENDCRVDSSGKEIKDVWREEVALVQWDLSLAS</sequence>
<organism evidence="3 4">
    <name type="scientific">Rhodocollybia butyracea</name>
    <dbReference type="NCBI Taxonomy" id="206335"/>
    <lineage>
        <taxon>Eukaryota</taxon>
        <taxon>Fungi</taxon>
        <taxon>Dikarya</taxon>
        <taxon>Basidiomycota</taxon>
        <taxon>Agaricomycotina</taxon>
        <taxon>Agaricomycetes</taxon>
        <taxon>Agaricomycetidae</taxon>
        <taxon>Agaricales</taxon>
        <taxon>Marasmiineae</taxon>
        <taxon>Omphalotaceae</taxon>
        <taxon>Rhodocollybia</taxon>
    </lineage>
</organism>
<evidence type="ECO:0000313" key="3">
    <source>
        <dbReference type="EMBL" id="KAF9078128.1"/>
    </source>
</evidence>
<keyword evidence="4" id="KW-1185">Reference proteome</keyword>
<dbReference type="OrthoDB" id="443682at2759"/>
<protein>
    <submittedName>
        <fullName evidence="3">Programmed cell death protein 2</fullName>
    </submittedName>
</protein>
<feature type="compositionally biased region" description="Acidic residues" evidence="1">
    <location>
        <begin position="1"/>
        <end position="18"/>
    </location>
</feature>
<reference evidence="3" key="1">
    <citation type="submission" date="2020-11" db="EMBL/GenBank/DDBJ databases">
        <authorList>
            <consortium name="DOE Joint Genome Institute"/>
            <person name="Ahrendt S."/>
            <person name="Riley R."/>
            <person name="Andreopoulos W."/>
            <person name="Labutti K."/>
            <person name="Pangilinan J."/>
            <person name="Ruiz-Duenas F.J."/>
            <person name="Barrasa J.M."/>
            <person name="Sanchez-Garcia M."/>
            <person name="Camarero S."/>
            <person name="Miyauchi S."/>
            <person name="Serrano A."/>
            <person name="Linde D."/>
            <person name="Babiker R."/>
            <person name="Drula E."/>
            <person name="Ayuso-Fernandez I."/>
            <person name="Pacheco R."/>
            <person name="Padilla G."/>
            <person name="Ferreira P."/>
            <person name="Barriuso J."/>
            <person name="Kellner H."/>
            <person name="Castanera R."/>
            <person name="Alfaro M."/>
            <person name="Ramirez L."/>
            <person name="Pisabarro A.G."/>
            <person name="Kuo A."/>
            <person name="Tritt A."/>
            <person name="Lipzen A."/>
            <person name="He G."/>
            <person name="Yan M."/>
            <person name="Ng V."/>
            <person name="Cullen D."/>
            <person name="Martin F."/>
            <person name="Rosso M.-N."/>
            <person name="Henrissat B."/>
            <person name="Hibbett D."/>
            <person name="Martinez A.T."/>
            <person name="Grigoriev I.V."/>
        </authorList>
    </citation>
    <scope>NUCLEOTIDE SEQUENCE</scope>
    <source>
        <strain evidence="3">AH 40177</strain>
    </source>
</reference>
<name>A0A9P5Q9R0_9AGAR</name>
<proteinExistence type="predicted"/>